<comment type="caution">
    <text evidence="2">The sequence shown here is derived from an EMBL/GenBank/DDBJ whole genome shotgun (WGS) entry which is preliminary data.</text>
</comment>
<evidence type="ECO:0000313" key="2">
    <source>
        <dbReference type="EMBL" id="GAP64186.1"/>
    </source>
</evidence>
<dbReference type="InterPro" id="IPR011051">
    <property type="entry name" value="RmlC_Cupin_sf"/>
</dbReference>
<sequence length="109" mass="11866">MPFYRLADRATRDLAPGVVFRSFWGDQMTVTVVEFEPHAAVPEHRHPAEQTTIVIEGSLIFTLDGETRTLRPGELVVVPGNVPHAAKAGPEGAKVVDAFSPARPELHGE</sequence>
<protein>
    <recommendedName>
        <fullName evidence="1">Cupin type-2 domain-containing protein</fullName>
    </recommendedName>
</protein>
<dbReference type="Proteomes" id="UP000037784">
    <property type="component" value="Unassembled WGS sequence"/>
</dbReference>
<dbReference type="SUPFAM" id="SSF51182">
    <property type="entry name" value="RmlC-like cupins"/>
    <property type="match status" value="1"/>
</dbReference>
<name>A0A0M8KBF6_9CHLR</name>
<dbReference type="OrthoDB" id="9811153at2"/>
<dbReference type="PANTHER" id="PTHR40112:SF1">
    <property type="entry name" value="H2HPP ISOMERASE"/>
    <property type="match status" value="1"/>
</dbReference>
<dbReference type="EMBL" id="BBZA01000229">
    <property type="protein sequence ID" value="GAP64186.1"/>
    <property type="molecule type" value="Genomic_DNA"/>
</dbReference>
<dbReference type="STRING" id="872965.SE16_04210"/>
<reference evidence="3 5" key="2">
    <citation type="submission" date="2015-07" db="EMBL/GenBank/DDBJ databases">
        <title>Whole genome sequence of Ardenticatena maritima DSM 23922.</title>
        <authorList>
            <person name="Hemp J."/>
            <person name="Ward L.M."/>
            <person name="Pace L.A."/>
            <person name="Fischer W.W."/>
        </authorList>
    </citation>
    <scope>NUCLEOTIDE SEQUENCE [LARGE SCALE GENOMIC DNA]</scope>
    <source>
        <strain evidence="3 5">110S</strain>
    </source>
</reference>
<dbReference type="Gene3D" id="2.60.120.10">
    <property type="entry name" value="Jelly Rolls"/>
    <property type="match status" value="1"/>
</dbReference>
<dbReference type="RefSeq" id="WP_054493913.1">
    <property type="nucleotide sequence ID" value="NZ_BBZA01000229.1"/>
</dbReference>
<gene>
    <name evidence="2" type="ORF">ARMA_2609</name>
    <name evidence="3" type="ORF">SE16_04210</name>
</gene>
<reference evidence="2 4" key="1">
    <citation type="journal article" date="2015" name="Genome Announc.">
        <title>Draft Genome Sequence of a Heterotrophic Facultative Anaerobic Thermophilic Bacterium, Ardenticatena maritima Strain 110ST.</title>
        <authorList>
            <person name="Kawaichi S."/>
            <person name="Yoshida T."/>
            <person name="Sako Y."/>
            <person name="Nakamura R."/>
        </authorList>
    </citation>
    <scope>NUCLEOTIDE SEQUENCE [LARGE SCALE GENOMIC DNA]</scope>
    <source>
        <strain evidence="2 4">110S</strain>
    </source>
</reference>
<dbReference type="InParanoid" id="A0A0M8KBF6"/>
<evidence type="ECO:0000313" key="4">
    <source>
        <dbReference type="Proteomes" id="UP000037784"/>
    </source>
</evidence>
<dbReference type="AlphaFoldDB" id="A0A0M8KBF6"/>
<accession>A0A0M8KBF6</accession>
<feature type="domain" description="Cupin type-2" evidence="1">
    <location>
        <begin position="32"/>
        <end position="97"/>
    </location>
</feature>
<reference evidence="4" key="3">
    <citation type="submission" date="2015-08" db="EMBL/GenBank/DDBJ databases">
        <title>Draft Genome Sequence of a Heterotrophic Facultative Anaerobic Bacterium Ardenticatena maritima Strain 110S.</title>
        <authorList>
            <person name="Kawaichi S."/>
            <person name="Yoshida T."/>
            <person name="Sako Y."/>
            <person name="Nakamura R."/>
        </authorList>
    </citation>
    <scope>NUCLEOTIDE SEQUENCE [LARGE SCALE GENOMIC DNA]</scope>
    <source>
        <strain evidence="4">110S</strain>
    </source>
</reference>
<proteinExistence type="predicted"/>
<dbReference type="CDD" id="cd02238">
    <property type="entry name" value="cupin_KdgF"/>
    <property type="match status" value="1"/>
</dbReference>
<evidence type="ECO:0000313" key="5">
    <source>
        <dbReference type="Proteomes" id="UP000050502"/>
    </source>
</evidence>
<dbReference type="InterPro" id="IPR052535">
    <property type="entry name" value="Bacilysin_H2HPP_isomerase"/>
</dbReference>
<dbReference type="PANTHER" id="PTHR40112">
    <property type="entry name" value="H2HPP ISOMERASE"/>
    <property type="match status" value="1"/>
</dbReference>
<dbReference type="InterPro" id="IPR014710">
    <property type="entry name" value="RmlC-like_jellyroll"/>
</dbReference>
<dbReference type="InterPro" id="IPR013096">
    <property type="entry name" value="Cupin_2"/>
</dbReference>
<dbReference type="Proteomes" id="UP000050502">
    <property type="component" value="Unassembled WGS sequence"/>
</dbReference>
<evidence type="ECO:0000259" key="1">
    <source>
        <dbReference type="Pfam" id="PF07883"/>
    </source>
</evidence>
<evidence type="ECO:0000313" key="3">
    <source>
        <dbReference type="EMBL" id="KPL89624.1"/>
    </source>
</evidence>
<keyword evidence="4" id="KW-1185">Reference proteome</keyword>
<organism evidence="2 4">
    <name type="scientific">Ardenticatena maritima</name>
    <dbReference type="NCBI Taxonomy" id="872965"/>
    <lineage>
        <taxon>Bacteria</taxon>
        <taxon>Bacillati</taxon>
        <taxon>Chloroflexota</taxon>
        <taxon>Ardenticatenia</taxon>
        <taxon>Ardenticatenales</taxon>
        <taxon>Ardenticatenaceae</taxon>
        <taxon>Ardenticatena</taxon>
    </lineage>
</organism>
<dbReference type="EMBL" id="LGKN01000003">
    <property type="protein sequence ID" value="KPL89624.1"/>
    <property type="molecule type" value="Genomic_DNA"/>
</dbReference>
<dbReference type="Pfam" id="PF07883">
    <property type="entry name" value="Cupin_2"/>
    <property type="match status" value="1"/>
</dbReference>